<keyword evidence="3" id="KW-1185">Reference proteome</keyword>
<organism evidence="2 3">
    <name type="scientific">Papaver atlanticum</name>
    <dbReference type="NCBI Taxonomy" id="357466"/>
    <lineage>
        <taxon>Eukaryota</taxon>
        <taxon>Viridiplantae</taxon>
        <taxon>Streptophyta</taxon>
        <taxon>Embryophyta</taxon>
        <taxon>Tracheophyta</taxon>
        <taxon>Spermatophyta</taxon>
        <taxon>Magnoliopsida</taxon>
        <taxon>Ranunculales</taxon>
        <taxon>Papaveraceae</taxon>
        <taxon>Papaveroideae</taxon>
        <taxon>Papaver</taxon>
    </lineage>
</organism>
<keyword evidence="1" id="KW-1133">Transmembrane helix</keyword>
<dbReference type="EMBL" id="JAJJMB010008995">
    <property type="protein sequence ID" value="KAI3917410.1"/>
    <property type="molecule type" value="Genomic_DNA"/>
</dbReference>
<feature type="non-terminal residue" evidence="2">
    <location>
        <position position="1"/>
    </location>
</feature>
<gene>
    <name evidence="2" type="ORF">MKW98_027329</name>
</gene>
<dbReference type="AlphaFoldDB" id="A0AAD4XHF9"/>
<reference evidence="2" key="1">
    <citation type="submission" date="2022-04" db="EMBL/GenBank/DDBJ databases">
        <title>A functionally conserved STORR gene fusion in Papaver species that diverged 16.8 million years ago.</title>
        <authorList>
            <person name="Catania T."/>
        </authorList>
    </citation>
    <scope>NUCLEOTIDE SEQUENCE</scope>
    <source>
        <strain evidence="2">S-188037</strain>
    </source>
</reference>
<evidence type="ECO:0000256" key="1">
    <source>
        <dbReference type="SAM" id="Phobius"/>
    </source>
</evidence>
<keyword evidence="1" id="KW-0812">Transmembrane</keyword>
<feature type="transmembrane region" description="Helical" evidence="1">
    <location>
        <begin position="25"/>
        <end position="46"/>
    </location>
</feature>
<proteinExistence type="predicted"/>
<dbReference type="Proteomes" id="UP001202328">
    <property type="component" value="Unassembled WGS sequence"/>
</dbReference>
<comment type="caution">
    <text evidence="2">The sequence shown here is derived from an EMBL/GenBank/DDBJ whole genome shotgun (WGS) entry which is preliminary data.</text>
</comment>
<keyword evidence="1" id="KW-0472">Membrane</keyword>
<evidence type="ECO:0000313" key="3">
    <source>
        <dbReference type="Proteomes" id="UP001202328"/>
    </source>
</evidence>
<sequence length="58" mass="6542">NPNELDIGKEKFVGVSEPVFHFKTIYTAGVIMLSQTLRVAAIPSVLRKNQRFRIPSNL</sequence>
<accession>A0AAD4XHF9</accession>
<protein>
    <submittedName>
        <fullName evidence="2">Uncharacterized protein</fullName>
    </submittedName>
</protein>
<evidence type="ECO:0000313" key="2">
    <source>
        <dbReference type="EMBL" id="KAI3917410.1"/>
    </source>
</evidence>
<name>A0AAD4XHF9_9MAGN</name>